<keyword evidence="7" id="KW-0732">Signal</keyword>
<evidence type="ECO:0000259" key="8">
    <source>
        <dbReference type="Pfam" id="PF03372"/>
    </source>
</evidence>
<feature type="chain" id="PRO_5020733645" description="Deoxyribonuclease" evidence="7">
    <location>
        <begin position="18"/>
        <end position="312"/>
    </location>
</feature>
<dbReference type="SMART" id="SM00476">
    <property type="entry name" value="DNaseIc"/>
    <property type="match status" value="1"/>
</dbReference>
<dbReference type="PIRSF" id="PIRSF000988">
    <property type="entry name" value="DNase_I_euk"/>
    <property type="match status" value="1"/>
</dbReference>
<dbReference type="InterPro" id="IPR016202">
    <property type="entry name" value="DNase_I"/>
</dbReference>
<dbReference type="InterPro" id="IPR036691">
    <property type="entry name" value="Endo/exonu/phosph_ase_sf"/>
</dbReference>
<keyword evidence="3 4" id="KW-0378">Hydrolase</keyword>
<feature type="signal peptide" evidence="7">
    <location>
        <begin position="1"/>
        <end position="17"/>
    </location>
</feature>
<sequence length="312" mass="35869">MPCSHFTFIFIINWVAAESLRVGSFNIQVFGQKKVENGKVLRYIVQILKRYDLVVILEIRDKQGTALNKLLQELNQQSNEPYASYVSEALGRTKSKEQYGVLYKQVQLISKLALSHFQVFPDPYDKYERPPMGFIVHIKQKGFPDFGWIAVHLDPDSVEAELNALYETAENFRKKNKLDDVLLAGDMNAGCRYLSKRKMRELSLIKDTHYYWLINDECDTTVHSNNCALDRMIAYGAKLKSAIKGQRGRAYRYDNELNLDSETAKAISDHYPVEVEMEKITKESSSVARTNSFENSTTILVATMIVNSLRLW</sequence>
<organism evidence="9 10">
    <name type="scientific">Opisthorchis felineus</name>
    <dbReference type="NCBI Taxonomy" id="147828"/>
    <lineage>
        <taxon>Eukaryota</taxon>
        <taxon>Metazoa</taxon>
        <taxon>Spiralia</taxon>
        <taxon>Lophotrochozoa</taxon>
        <taxon>Platyhelminthes</taxon>
        <taxon>Trematoda</taxon>
        <taxon>Digenea</taxon>
        <taxon>Opisthorchiida</taxon>
        <taxon>Opisthorchiata</taxon>
        <taxon>Opisthorchiidae</taxon>
        <taxon>Opisthorchis</taxon>
    </lineage>
</organism>
<evidence type="ECO:0000256" key="2">
    <source>
        <dbReference type="ARBA" id="ARBA00022722"/>
    </source>
</evidence>
<protein>
    <recommendedName>
        <fullName evidence="4">Deoxyribonuclease</fullName>
    </recommendedName>
</protein>
<evidence type="ECO:0000256" key="7">
    <source>
        <dbReference type="SAM" id="SignalP"/>
    </source>
</evidence>
<keyword evidence="10" id="KW-1185">Reference proteome</keyword>
<dbReference type="OrthoDB" id="10061407at2759"/>
<proteinExistence type="inferred from homology"/>
<evidence type="ECO:0000256" key="4">
    <source>
        <dbReference type="PIRNR" id="PIRNR000988"/>
    </source>
</evidence>
<dbReference type="SUPFAM" id="SSF56219">
    <property type="entry name" value="DNase I-like"/>
    <property type="match status" value="1"/>
</dbReference>
<feature type="active site" evidence="5">
    <location>
        <position position="97"/>
    </location>
</feature>
<reference evidence="9 10" key="1">
    <citation type="journal article" date="2019" name="BMC Genomics">
        <title>New insights from Opisthorchis felineus genome: update on genomics of the epidemiologically important liver flukes.</title>
        <authorList>
            <person name="Ershov N.I."/>
            <person name="Mordvinov V.A."/>
            <person name="Prokhortchouk E.B."/>
            <person name="Pakharukova M.Y."/>
            <person name="Gunbin K.V."/>
            <person name="Ustyantsev K."/>
            <person name="Genaev M.A."/>
            <person name="Blinov A.G."/>
            <person name="Mazur A."/>
            <person name="Boulygina E."/>
            <person name="Tsygankova S."/>
            <person name="Khrameeva E."/>
            <person name="Chekanov N."/>
            <person name="Fan G."/>
            <person name="Xiao A."/>
            <person name="Zhang H."/>
            <person name="Xu X."/>
            <person name="Yang H."/>
            <person name="Solovyev V."/>
            <person name="Lee S.M."/>
            <person name="Liu X."/>
            <person name="Afonnikov D.A."/>
            <person name="Skryabin K.G."/>
        </authorList>
    </citation>
    <scope>NUCLEOTIDE SEQUENCE [LARGE SCALE GENOMIC DNA]</scope>
    <source>
        <strain evidence="9">AK-0245</strain>
        <tissue evidence="9">Whole organism</tissue>
    </source>
</reference>
<dbReference type="AlphaFoldDB" id="A0A4S2MKD6"/>
<feature type="active site" evidence="5">
    <location>
        <position position="152"/>
    </location>
</feature>
<dbReference type="PRINTS" id="PR00130">
    <property type="entry name" value="DNASEI"/>
</dbReference>
<dbReference type="STRING" id="147828.A0A4S2MKD6"/>
<comment type="caution">
    <text evidence="9">The sequence shown here is derived from an EMBL/GenBank/DDBJ whole genome shotgun (WGS) entry which is preliminary data.</text>
</comment>
<evidence type="ECO:0000256" key="5">
    <source>
        <dbReference type="PIRSR" id="PIRSR000988-1"/>
    </source>
</evidence>
<dbReference type="GO" id="GO:0005634">
    <property type="term" value="C:nucleus"/>
    <property type="evidence" value="ECO:0007669"/>
    <property type="project" value="TreeGrafter"/>
</dbReference>
<feature type="domain" description="Endonuclease/exonuclease/phosphatase" evidence="8">
    <location>
        <begin position="23"/>
        <end position="270"/>
    </location>
</feature>
<dbReference type="GO" id="GO:0004530">
    <property type="term" value="F:deoxyribonuclease I activity"/>
    <property type="evidence" value="ECO:0007669"/>
    <property type="project" value="TreeGrafter"/>
</dbReference>
<feature type="disulfide bond" description="Essential for enzymatic activity" evidence="6">
    <location>
        <begin position="191"/>
        <end position="227"/>
    </location>
</feature>
<dbReference type="PANTHER" id="PTHR11371">
    <property type="entry name" value="DEOXYRIBONUCLEASE"/>
    <property type="match status" value="1"/>
</dbReference>
<dbReference type="EMBL" id="SJOL01001508">
    <property type="protein sequence ID" value="TGZ74767.1"/>
    <property type="molecule type" value="Genomic_DNA"/>
</dbReference>
<gene>
    <name evidence="9" type="ORF">CRM22_000767</name>
</gene>
<dbReference type="InterPro" id="IPR005135">
    <property type="entry name" value="Endo/exonuclease/phosphatase"/>
</dbReference>
<dbReference type="Gene3D" id="3.60.10.10">
    <property type="entry name" value="Endonuclease/exonuclease/phosphatase"/>
    <property type="match status" value="1"/>
</dbReference>
<evidence type="ECO:0000313" key="9">
    <source>
        <dbReference type="EMBL" id="TGZ74767.1"/>
    </source>
</evidence>
<dbReference type="Proteomes" id="UP000308267">
    <property type="component" value="Unassembled WGS sequence"/>
</dbReference>
<keyword evidence="2 4" id="KW-0540">Nuclease</keyword>
<evidence type="ECO:0000256" key="1">
    <source>
        <dbReference type="ARBA" id="ARBA00007359"/>
    </source>
</evidence>
<comment type="similarity">
    <text evidence="1 4">Belongs to the DNase I family.</text>
</comment>
<keyword evidence="4" id="KW-0255">Endonuclease</keyword>
<dbReference type="Pfam" id="PF03372">
    <property type="entry name" value="Exo_endo_phos"/>
    <property type="match status" value="1"/>
</dbReference>
<dbReference type="GO" id="GO:0006308">
    <property type="term" value="P:DNA catabolic process"/>
    <property type="evidence" value="ECO:0007669"/>
    <property type="project" value="InterPro"/>
</dbReference>
<evidence type="ECO:0000256" key="6">
    <source>
        <dbReference type="PIRSR" id="PIRSR000988-2"/>
    </source>
</evidence>
<keyword evidence="6" id="KW-1015">Disulfide bond</keyword>
<evidence type="ECO:0000256" key="3">
    <source>
        <dbReference type="ARBA" id="ARBA00022801"/>
    </source>
</evidence>
<accession>A0A4S2MKD6</accession>
<name>A0A4S2MKD6_OPIFE</name>
<dbReference type="GO" id="GO:0003677">
    <property type="term" value="F:DNA binding"/>
    <property type="evidence" value="ECO:0007669"/>
    <property type="project" value="TreeGrafter"/>
</dbReference>
<evidence type="ECO:0000313" key="10">
    <source>
        <dbReference type="Proteomes" id="UP000308267"/>
    </source>
</evidence>
<dbReference type="PANTHER" id="PTHR11371:SF31">
    <property type="entry name" value="EXTRACELLULAR NUCLEASE"/>
    <property type="match status" value="1"/>
</dbReference>